<dbReference type="EMBL" id="FOSL01000012">
    <property type="protein sequence ID" value="SFK76311.1"/>
    <property type="molecule type" value="Genomic_DNA"/>
</dbReference>
<accession>A0A1I4C8A5</accession>
<name>A0A1I4C8A5_9HYPH</name>
<dbReference type="Proteomes" id="UP000323300">
    <property type="component" value="Unassembled WGS sequence"/>
</dbReference>
<keyword evidence="2" id="KW-1185">Reference proteome</keyword>
<dbReference type="RefSeq" id="WP_149761724.1">
    <property type="nucleotide sequence ID" value="NZ_BSPE01000004.1"/>
</dbReference>
<proteinExistence type="predicted"/>
<gene>
    <name evidence="1" type="ORF">SAMN04488498_11218</name>
</gene>
<evidence type="ECO:0000313" key="1">
    <source>
        <dbReference type="EMBL" id="SFK76311.1"/>
    </source>
</evidence>
<evidence type="ECO:0000313" key="2">
    <source>
        <dbReference type="Proteomes" id="UP000323300"/>
    </source>
</evidence>
<organism evidence="1 2">
    <name type="scientific">Neomesorhizobium albiziae</name>
    <dbReference type="NCBI Taxonomy" id="335020"/>
    <lineage>
        <taxon>Bacteria</taxon>
        <taxon>Pseudomonadati</taxon>
        <taxon>Pseudomonadota</taxon>
        <taxon>Alphaproteobacteria</taxon>
        <taxon>Hyphomicrobiales</taxon>
        <taxon>Phyllobacteriaceae</taxon>
        <taxon>Neomesorhizobium</taxon>
    </lineage>
</organism>
<protein>
    <submittedName>
        <fullName evidence="1">Uncharacterized protein</fullName>
    </submittedName>
</protein>
<dbReference type="AlphaFoldDB" id="A0A1I4C8A5"/>
<reference evidence="1 2" key="1">
    <citation type="submission" date="2016-10" db="EMBL/GenBank/DDBJ databases">
        <authorList>
            <person name="Varghese N."/>
            <person name="Submissions S."/>
        </authorList>
    </citation>
    <scope>NUCLEOTIDE SEQUENCE [LARGE SCALE GENOMIC DNA]</scope>
    <source>
        <strain evidence="1 2">DSM 21822</strain>
    </source>
</reference>
<sequence length="63" mass="7133">MSRTNYKEALPSQAHAEELLEKCLADGEIIEAERAEIEEYEGNLPDDEDGELLKLWRITIVGS</sequence>